<evidence type="ECO:0000313" key="3">
    <source>
        <dbReference type="Proteomes" id="UP001294444"/>
    </source>
</evidence>
<evidence type="ECO:0000256" key="1">
    <source>
        <dbReference type="SAM" id="MobiDB-lite"/>
    </source>
</evidence>
<dbReference type="Proteomes" id="UP001294444">
    <property type="component" value="Unassembled WGS sequence"/>
</dbReference>
<feature type="compositionally biased region" description="Polar residues" evidence="1">
    <location>
        <begin position="30"/>
        <end position="51"/>
    </location>
</feature>
<keyword evidence="3" id="KW-1185">Reference proteome</keyword>
<organism evidence="2 3">
    <name type="scientific">Melanopsichium pennsylvanicum</name>
    <dbReference type="NCBI Taxonomy" id="63383"/>
    <lineage>
        <taxon>Eukaryota</taxon>
        <taxon>Fungi</taxon>
        <taxon>Dikarya</taxon>
        <taxon>Basidiomycota</taxon>
        <taxon>Ustilaginomycotina</taxon>
        <taxon>Ustilaginomycetes</taxon>
        <taxon>Ustilaginales</taxon>
        <taxon>Ustilaginaceae</taxon>
        <taxon>Melanopsichium</taxon>
    </lineage>
</organism>
<protein>
    <submittedName>
        <fullName evidence="2">Uncharacterized protein</fullName>
    </submittedName>
</protein>
<dbReference type="AlphaFoldDB" id="A0AAJ5C7U7"/>
<sequence length="109" mass="11991">MSSSTQQPSPTNKLGEQELCIDCQPEVPSQADSLRSGSSIIQVEAVKSSQTPDEEEQGQKKEDLMDPTTFIPPISTHADTNLPRPMIIVEVSIQSFFPPPPFLFTFINS</sequence>
<comment type="caution">
    <text evidence="2">The sequence shown here is derived from an EMBL/GenBank/DDBJ whole genome shotgun (WGS) entry which is preliminary data.</text>
</comment>
<gene>
    <name evidence="2" type="ORF">MEPE_05617</name>
</gene>
<feature type="region of interest" description="Disordered" evidence="1">
    <location>
        <begin position="28"/>
        <end position="79"/>
    </location>
</feature>
<proteinExistence type="predicted"/>
<dbReference type="EMBL" id="OAPG01000016">
    <property type="protein sequence ID" value="SNX86908.1"/>
    <property type="molecule type" value="Genomic_DNA"/>
</dbReference>
<name>A0AAJ5C7U7_9BASI</name>
<evidence type="ECO:0000313" key="2">
    <source>
        <dbReference type="EMBL" id="SNX86908.1"/>
    </source>
</evidence>
<accession>A0AAJ5C7U7</accession>
<reference evidence="2" key="1">
    <citation type="submission" date="2023-10" db="EMBL/GenBank/DDBJ databases">
        <authorList>
            <person name="Guldener U."/>
        </authorList>
    </citation>
    <scope>NUCLEOTIDE SEQUENCE</scope>
    <source>
        <strain evidence="2">Mp4</strain>
    </source>
</reference>